<dbReference type="RefSeq" id="XP_013351856.1">
    <property type="nucleotide sequence ID" value="XM_013496402.1"/>
</dbReference>
<feature type="compositionally biased region" description="Polar residues" evidence="2">
    <location>
        <begin position="95"/>
        <end position="108"/>
    </location>
</feature>
<feature type="compositionally biased region" description="Low complexity" evidence="2">
    <location>
        <begin position="136"/>
        <end position="151"/>
    </location>
</feature>
<dbReference type="Proteomes" id="UP000030744">
    <property type="component" value="Unassembled WGS sequence"/>
</dbReference>
<proteinExistence type="predicted"/>
<dbReference type="AlphaFoldDB" id="U6JZ08"/>
<feature type="coiled-coil region" evidence="1">
    <location>
        <begin position="402"/>
        <end position="429"/>
    </location>
</feature>
<dbReference type="VEuPathDB" id="ToxoDB:EMH_0048410"/>
<sequence>MRRAYRGTESNRRTYDPEQSSESEGEHAAYYTGDSSSEMSSDLRPNRPHPTPEPTSTTHYTQPQHPYSSAYQQVLGKVHEFEASDDDSDWEGPSSGATTETPSTQQQGAAPPSTAAPNTEGGERSTERGQTSSPQTSTPAHHTTVVVASVHQPPVQQADGHHPPTSPPSSVGPFGNNAAVAQESTADAISDASSVSSRGSERRRSVHGDASSSSSGTEQQHGDTREKTNTLSDLVSKGVGSELLNCIELPLGYQELDSKVDDFCRLIKKKGIRYPNHPTQTACRKGAKHVVTQLRRVYSECNDGIYNCLTKFWLSPAIPGVTKLRSLMGIPHLAKPGLLESYIIQVLESPQLMKVWRHPNMESNSCIFGHQYEAFVVGTPAIPTTSITTASSRFINVANGDIDAAKRKARNFSQDLKQAKEDWEDVEKTQAIARVHAAMSVTLSKFLANLTPVSDLKSS</sequence>
<gene>
    <name evidence="3" type="ORF">EMH_0048410</name>
</gene>
<organism evidence="3 4">
    <name type="scientific">Eimeria mitis</name>
    <dbReference type="NCBI Taxonomy" id="44415"/>
    <lineage>
        <taxon>Eukaryota</taxon>
        <taxon>Sar</taxon>
        <taxon>Alveolata</taxon>
        <taxon>Apicomplexa</taxon>
        <taxon>Conoidasida</taxon>
        <taxon>Coccidia</taxon>
        <taxon>Eucoccidiorida</taxon>
        <taxon>Eimeriorina</taxon>
        <taxon>Eimeriidae</taxon>
        <taxon>Eimeria</taxon>
    </lineage>
</organism>
<protein>
    <submittedName>
        <fullName evidence="3">Uncharacterized protein</fullName>
    </submittedName>
</protein>
<reference evidence="3" key="2">
    <citation type="submission" date="2013-10" db="EMBL/GenBank/DDBJ databases">
        <authorList>
            <person name="Aslett M."/>
        </authorList>
    </citation>
    <scope>NUCLEOTIDE SEQUENCE [LARGE SCALE GENOMIC DNA]</scope>
    <source>
        <strain evidence="3">Houghton</strain>
    </source>
</reference>
<evidence type="ECO:0000256" key="1">
    <source>
        <dbReference type="SAM" id="Coils"/>
    </source>
</evidence>
<evidence type="ECO:0000313" key="3">
    <source>
        <dbReference type="EMBL" id="CDJ29287.1"/>
    </source>
</evidence>
<name>U6JZ08_9EIME</name>
<keyword evidence="1" id="KW-0175">Coiled coil</keyword>
<reference evidence="3" key="1">
    <citation type="submission" date="2013-10" db="EMBL/GenBank/DDBJ databases">
        <title>Genomic analysis of the causative agents of coccidiosis in chickens.</title>
        <authorList>
            <person name="Reid A.J."/>
            <person name="Blake D."/>
            <person name="Billington K."/>
            <person name="Browne H."/>
            <person name="Dunn M."/>
            <person name="Hung S."/>
            <person name="Kawahara F."/>
            <person name="Miranda-Saavedra D."/>
            <person name="Mourier T."/>
            <person name="Nagra H."/>
            <person name="Otto T.D."/>
            <person name="Rawlings N."/>
            <person name="Sanchez A."/>
            <person name="Sanders M."/>
            <person name="Subramaniam C."/>
            <person name="Tay Y."/>
            <person name="Dear P."/>
            <person name="Doerig C."/>
            <person name="Gruber A."/>
            <person name="Parkinson J."/>
            <person name="Shirley M."/>
            <person name="Wan K.L."/>
            <person name="Berriman M."/>
            <person name="Tomley F."/>
            <person name="Pain A."/>
        </authorList>
    </citation>
    <scope>NUCLEOTIDE SEQUENCE [LARGE SCALE GENOMIC DNA]</scope>
    <source>
        <strain evidence="3">Houghton</strain>
    </source>
</reference>
<evidence type="ECO:0000256" key="2">
    <source>
        <dbReference type="SAM" id="MobiDB-lite"/>
    </source>
</evidence>
<dbReference type="EMBL" id="HG681831">
    <property type="protein sequence ID" value="CDJ29287.1"/>
    <property type="molecule type" value="Genomic_DNA"/>
</dbReference>
<feature type="region of interest" description="Disordered" evidence="2">
    <location>
        <begin position="1"/>
        <end position="232"/>
    </location>
</feature>
<feature type="compositionally biased region" description="Polar residues" evidence="2">
    <location>
        <begin position="62"/>
        <end position="72"/>
    </location>
</feature>
<dbReference type="GeneID" id="25379528"/>
<dbReference type="OrthoDB" id="10571974at2759"/>
<evidence type="ECO:0000313" key="4">
    <source>
        <dbReference type="Proteomes" id="UP000030744"/>
    </source>
</evidence>
<keyword evidence="4" id="KW-1185">Reference proteome</keyword>
<accession>U6JZ08</accession>